<gene>
    <name evidence="8" type="primary">LOC112288711</name>
    <name evidence="7" type="ORF">PHYPA_001079</name>
</gene>
<dbReference type="InterPro" id="IPR037027">
    <property type="entry name" value="YqgF/RNaseH-like_dom_sf"/>
</dbReference>
<dbReference type="FunFam" id="3.30.420.140:FF:000009">
    <property type="entry name" value="Holliday junction resolvase"/>
    <property type="match status" value="1"/>
</dbReference>
<dbReference type="SMART" id="SM00732">
    <property type="entry name" value="YqgFc"/>
    <property type="match status" value="1"/>
</dbReference>
<keyword evidence="2" id="KW-0690">Ribosome biogenesis</keyword>
<dbReference type="Gramene" id="Pp3c1_23680V3.2">
    <property type="protein sequence ID" value="Pp3c1_23680V3.2"/>
    <property type="gene ID" value="Pp3c1_23680"/>
</dbReference>
<keyword evidence="3" id="KW-0540">Nuclease</keyword>
<reference evidence="8" key="3">
    <citation type="submission" date="2020-12" db="UniProtKB">
        <authorList>
            <consortium name="EnsemblPlants"/>
        </authorList>
    </citation>
    <scope>IDENTIFICATION</scope>
</reference>
<dbReference type="Gene3D" id="3.30.420.140">
    <property type="entry name" value="YqgF/RNase H-like domain"/>
    <property type="match status" value="1"/>
</dbReference>
<dbReference type="PaxDb" id="3218-PP1S59_186V6.1"/>
<dbReference type="PANTHER" id="PTHR33317">
    <property type="entry name" value="POLYNUCLEOTIDYL TRANSFERASE, RIBONUCLEASE H-LIKE SUPERFAMILY PROTEIN"/>
    <property type="match status" value="1"/>
</dbReference>
<evidence type="ECO:0000256" key="5">
    <source>
        <dbReference type="SAM" id="MobiDB-lite"/>
    </source>
</evidence>
<keyword evidence="4" id="KW-0378">Hydrolase</keyword>
<dbReference type="AlphaFoldDB" id="A0A2K1L9E7"/>
<dbReference type="OrthoDB" id="430851at2759"/>
<evidence type="ECO:0000256" key="4">
    <source>
        <dbReference type="ARBA" id="ARBA00022801"/>
    </source>
</evidence>
<dbReference type="EnsemblPlants" id="Pp3c1_23680V3.1">
    <property type="protein sequence ID" value="Pp3c1_23680V3.1"/>
    <property type="gene ID" value="Pp3c1_23680"/>
</dbReference>
<dbReference type="Pfam" id="PF03652">
    <property type="entry name" value="RuvX"/>
    <property type="match status" value="1"/>
</dbReference>
<dbReference type="InterPro" id="IPR005227">
    <property type="entry name" value="YqgF"/>
</dbReference>
<sequence>MSLGGRHVSTLNCAVLFPRTPIRQLRSVPAPAFPLRKLRLRAVGVVCARNDSNAGVEKLGKASPGRGDGDGSPERVAEDPRLRLELKAKIGSLECNAQRARGGERVRGHTVGVDLGDAKTGLAISLGGYAPRPLTVVRQRGDKLLETILQVGIRERADEFVVGLPKAWDGKDSDQANKCRSFAGRLANIVGRRGWRVYLQDEYGTSQDALDYMIDMGSNRRSRKEQLDAYAATALLCRYFESGGSGAQMVVPKALNVQQALCEGPSVASAVRVYEDDEDLGEFFDFDDE</sequence>
<feature type="region of interest" description="Disordered" evidence="5">
    <location>
        <begin position="56"/>
        <end position="79"/>
    </location>
</feature>
<protein>
    <recommendedName>
        <fullName evidence="6">YqgF/RNase H-like domain-containing protein</fullName>
    </recommendedName>
</protein>
<dbReference type="EnsemblPlants" id="Pp3c1_23680V3.2">
    <property type="protein sequence ID" value="Pp3c1_23680V3.2"/>
    <property type="gene ID" value="Pp3c1_23680"/>
</dbReference>
<dbReference type="EMBL" id="ABEU02000001">
    <property type="protein sequence ID" value="PNR62655.1"/>
    <property type="molecule type" value="Genomic_DNA"/>
</dbReference>
<keyword evidence="1" id="KW-0963">Cytoplasm</keyword>
<dbReference type="HAMAP" id="MF_00651">
    <property type="entry name" value="Nuclease_YqgF"/>
    <property type="match status" value="1"/>
</dbReference>
<dbReference type="Proteomes" id="UP000006727">
    <property type="component" value="Chromosome 1"/>
</dbReference>
<proteinExistence type="inferred from homology"/>
<dbReference type="CDD" id="cd16964">
    <property type="entry name" value="YqgF"/>
    <property type="match status" value="1"/>
</dbReference>
<reference evidence="7 9" key="2">
    <citation type="journal article" date="2018" name="Plant J.">
        <title>The Physcomitrella patens chromosome-scale assembly reveals moss genome structure and evolution.</title>
        <authorList>
            <person name="Lang D."/>
            <person name="Ullrich K.K."/>
            <person name="Murat F."/>
            <person name="Fuchs J."/>
            <person name="Jenkins J."/>
            <person name="Haas F.B."/>
            <person name="Piednoel M."/>
            <person name="Gundlach H."/>
            <person name="Van Bel M."/>
            <person name="Meyberg R."/>
            <person name="Vives C."/>
            <person name="Morata J."/>
            <person name="Symeonidi A."/>
            <person name="Hiss M."/>
            <person name="Muchero W."/>
            <person name="Kamisugi Y."/>
            <person name="Saleh O."/>
            <person name="Blanc G."/>
            <person name="Decker E.L."/>
            <person name="van Gessel N."/>
            <person name="Grimwood J."/>
            <person name="Hayes R.D."/>
            <person name="Graham S.W."/>
            <person name="Gunter L.E."/>
            <person name="McDaniel S.F."/>
            <person name="Hoernstein S.N.W."/>
            <person name="Larsson A."/>
            <person name="Li F.W."/>
            <person name="Perroud P.F."/>
            <person name="Phillips J."/>
            <person name="Ranjan P."/>
            <person name="Rokshar D.S."/>
            <person name="Rothfels C.J."/>
            <person name="Schneider L."/>
            <person name="Shu S."/>
            <person name="Stevenson D.W."/>
            <person name="Thummler F."/>
            <person name="Tillich M."/>
            <person name="Villarreal Aguilar J.C."/>
            <person name="Widiez T."/>
            <person name="Wong G.K."/>
            <person name="Wymore A."/>
            <person name="Zhang Y."/>
            <person name="Zimmer A.D."/>
            <person name="Quatrano R.S."/>
            <person name="Mayer K.F.X."/>
            <person name="Goodstein D."/>
            <person name="Casacuberta J.M."/>
            <person name="Vandepoele K."/>
            <person name="Reski R."/>
            <person name="Cuming A.C."/>
            <person name="Tuskan G.A."/>
            <person name="Maumus F."/>
            <person name="Salse J."/>
            <person name="Schmutz J."/>
            <person name="Rensing S.A."/>
        </authorList>
    </citation>
    <scope>NUCLEOTIDE SEQUENCE [LARGE SCALE GENOMIC DNA]</scope>
    <source>
        <strain evidence="8 9">cv. Gransden 2004</strain>
    </source>
</reference>
<dbReference type="InterPro" id="IPR006641">
    <property type="entry name" value="YqgF/RNaseH-like_dom"/>
</dbReference>
<dbReference type="PANTHER" id="PTHR33317:SF4">
    <property type="entry name" value="POLYNUCLEOTIDYL TRANSFERASE, RIBONUCLEASE H-LIKE SUPERFAMILY PROTEIN"/>
    <property type="match status" value="1"/>
</dbReference>
<dbReference type="GeneID" id="112288711"/>
<feature type="domain" description="YqgF/RNase H-like" evidence="6">
    <location>
        <begin position="108"/>
        <end position="209"/>
    </location>
</feature>
<feature type="compositionally biased region" description="Basic and acidic residues" evidence="5">
    <location>
        <begin position="67"/>
        <end position="79"/>
    </location>
</feature>
<reference evidence="7 9" key="1">
    <citation type="journal article" date="2008" name="Science">
        <title>The Physcomitrella genome reveals evolutionary insights into the conquest of land by plants.</title>
        <authorList>
            <person name="Rensing S."/>
            <person name="Lang D."/>
            <person name="Zimmer A."/>
            <person name="Terry A."/>
            <person name="Salamov A."/>
            <person name="Shapiro H."/>
            <person name="Nishiyama T."/>
            <person name="Perroud P.-F."/>
            <person name="Lindquist E."/>
            <person name="Kamisugi Y."/>
            <person name="Tanahashi T."/>
            <person name="Sakakibara K."/>
            <person name="Fujita T."/>
            <person name="Oishi K."/>
            <person name="Shin-I T."/>
            <person name="Kuroki Y."/>
            <person name="Toyoda A."/>
            <person name="Suzuki Y."/>
            <person name="Hashimoto A."/>
            <person name="Yamaguchi K."/>
            <person name="Sugano A."/>
            <person name="Kohara Y."/>
            <person name="Fujiyama A."/>
            <person name="Anterola A."/>
            <person name="Aoki S."/>
            <person name="Ashton N."/>
            <person name="Barbazuk W.B."/>
            <person name="Barker E."/>
            <person name="Bennetzen J."/>
            <person name="Bezanilla M."/>
            <person name="Blankenship R."/>
            <person name="Cho S.H."/>
            <person name="Dutcher S."/>
            <person name="Estelle M."/>
            <person name="Fawcett J.A."/>
            <person name="Gundlach H."/>
            <person name="Hanada K."/>
            <person name="Heyl A."/>
            <person name="Hicks K.A."/>
            <person name="Hugh J."/>
            <person name="Lohr M."/>
            <person name="Mayer K."/>
            <person name="Melkozernov A."/>
            <person name="Murata T."/>
            <person name="Nelson D."/>
            <person name="Pils B."/>
            <person name="Prigge M."/>
            <person name="Reiss B."/>
            <person name="Renner T."/>
            <person name="Rombauts S."/>
            <person name="Rushton P."/>
            <person name="Sanderfoot A."/>
            <person name="Schween G."/>
            <person name="Shiu S.-H."/>
            <person name="Stueber K."/>
            <person name="Theodoulou F.L."/>
            <person name="Tu H."/>
            <person name="Van de Peer Y."/>
            <person name="Verrier P.J."/>
            <person name="Waters E."/>
            <person name="Wood A."/>
            <person name="Yang L."/>
            <person name="Cove D."/>
            <person name="Cuming A."/>
            <person name="Hasebe M."/>
            <person name="Lucas S."/>
            <person name="Mishler D.B."/>
            <person name="Reski R."/>
            <person name="Grigoriev I."/>
            <person name="Quatrano R.S."/>
            <person name="Boore J.L."/>
        </authorList>
    </citation>
    <scope>NUCLEOTIDE SEQUENCE [LARGE SCALE GENOMIC DNA]</scope>
    <source>
        <strain evidence="8 9">cv. Gransden 2004</strain>
    </source>
</reference>
<keyword evidence="9" id="KW-1185">Reference proteome</keyword>
<evidence type="ECO:0000313" key="7">
    <source>
        <dbReference type="EMBL" id="PNR62655.1"/>
    </source>
</evidence>
<dbReference type="GO" id="GO:0016787">
    <property type="term" value="F:hydrolase activity"/>
    <property type="evidence" value="ECO:0007669"/>
    <property type="project" value="UniProtKB-KW"/>
</dbReference>
<evidence type="ECO:0000256" key="3">
    <source>
        <dbReference type="ARBA" id="ARBA00022722"/>
    </source>
</evidence>
<evidence type="ECO:0000256" key="1">
    <source>
        <dbReference type="ARBA" id="ARBA00022490"/>
    </source>
</evidence>
<evidence type="ECO:0000256" key="2">
    <source>
        <dbReference type="ARBA" id="ARBA00022517"/>
    </source>
</evidence>
<accession>A0A2K1L9E7</accession>
<evidence type="ECO:0000313" key="8">
    <source>
        <dbReference type="EnsemblPlants" id="Pp3c1_23680V3.1"/>
    </source>
</evidence>
<dbReference type="STRING" id="3218.A0A2K1L9E7"/>
<evidence type="ECO:0000313" key="9">
    <source>
        <dbReference type="Proteomes" id="UP000006727"/>
    </source>
</evidence>
<dbReference type="RefSeq" id="XP_024388975.1">
    <property type="nucleotide sequence ID" value="XM_024533207.2"/>
</dbReference>
<evidence type="ECO:0000259" key="6">
    <source>
        <dbReference type="SMART" id="SM00732"/>
    </source>
</evidence>
<name>A0A2K1L9E7_PHYPA</name>
<dbReference type="GO" id="GO:0000967">
    <property type="term" value="P:rRNA 5'-end processing"/>
    <property type="evidence" value="ECO:0000318"/>
    <property type="project" value="GO_Central"/>
</dbReference>
<dbReference type="NCBIfam" id="TIGR00250">
    <property type="entry name" value="RNAse_H_YqgF"/>
    <property type="match status" value="1"/>
</dbReference>
<organism evidence="7">
    <name type="scientific">Physcomitrium patens</name>
    <name type="common">Spreading-leaved earth moss</name>
    <name type="synonym">Physcomitrella patens</name>
    <dbReference type="NCBI Taxonomy" id="3218"/>
    <lineage>
        <taxon>Eukaryota</taxon>
        <taxon>Viridiplantae</taxon>
        <taxon>Streptophyta</taxon>
        <taxon>Embryophyta</taxon>
        <taxon>Bryophyta</taxon>
        <taxon>Bryophytina</taxon>
        <taxon>Bryopsida</taxon>
        <taxon>Funariidae</taxon>
        <taxon>Funariales</taxon>
        <taxon>Funariaceae</taxon>
        <taxon>Physcomitrium</taxon>
    </lineage>
</organism>
<dbReference type="Gramene" id="Pp3c1_23680V3.1">
    <property type="protein sequence ID" value="Pp3c1_23680V3.1"/>
    <property type="gene ID" value="Pp3c1_23680"/>
</dbReference>
<dbReference type="GO" id="GO:0004518">
    <property type="term" value="F:nuclease activity"/>
    <property type="evidence" value="ECO:0007669"/>
    <property type="project" value="UniProtKB-KW"/>
</dbReference>
<dbReference type="SUPFAM" id="SSF53098">
    <property type="entry name" value="Ribonuclease H-like"/>
    <property type="match status" value="1"/>
</dbReference>
<dbReference type="InterPro" id="IPR012337">
    <property type="entry name" value="RNaseH-like_sf"/>
</dbReference>